<dbReference type="Gene3D" id="3.90.220.20">
    <property type="entry name" value="DNA methylase specificity domains"/>
    <property type="match status" value="2"/>
</dbReference>
<dbReference type="CDD" id="cd17291">
    <property type="entry name" value="RMtype1_S_MgeORF438P-TRD-CR_like"/>
    <property type="match status" value="1"/>
</dbReference>
<dbReference type="PANTHER" id="PTHR30408:SF12">
    <property type="entry name" value="TYPE I RESTRICTION ENZYME MJAVIII SPECIFICITY SUBUNIT"/>
    <property type="match status" value="1"/>
</dbReference>
<dbReference type="CDD" id="cd17521">
    <property type="entry name" value="RMtype1_S_Sau13435ORF2165P_TRD2-CR2_like"/>
    <property type="match status" value="1"/>
</dbReference>
<proteinExistence type="inferred from homology"/>
<dbReference type="EMBL" id="SRYJ01000014">
    <property type="protein sequence ID" value="TGY71077.1"/>
    <property type="molecule type" value="Genomic_DNA"/>
</dbReference>
<feature type="domain" description="Type I restriction modification DNA specificity" evidence="4">
    <location>
        <begin position="74"/>
        <end position="213"/>
    </location>
</feature>
<keyword evidence="3" id="KW-0238">DNA-binding</keyword>
<accession>A0A4S2FPN5</accession>
<dbReference type="GO" id="GO:0003677">
    <property type="term" value="F:DNA binding"/>
    <property type="evidence" value="ECO:0007669"/>
    <property type="project" value="UniProtKB-KW"/>
</dbReference>
<feature type="domain" description="Type I restriction modification DNA specificity" evidence="4">
    <location>
        <begin position="281"/>
        <end position="425"/>
    </location>
</feature>
<protein>
    <recommendedName>
        <fullName evidence="4">Type I restriction modification DNA specificity domain-containing protein</fullName>
    </recommendedName>
</protein>
<sequence>MIYSIPEYIDKDKIFIVNRAEIEGRLDPKMVLYNKKVQHALYPMVKLKSLLLSKPQYGANEVGLIRENKTQPRYIRITDIDENGLISTTELGATIANIDEKYILNENDILIARSGATVGKAYIHKKLPYDCLYAGYLIRFLVNSAKILPDYLFTYTQLNSYKEWVNAIQRPSAQPNINAEEYQTLEIPLPDIPKQKEIVEYLNAAYTQKQKKDAEVKQLLDNIDNYLLSELGITIPQVDTTLENRIFLGSFHTIEGNRIDPTFTLYLGKNALSTKYNNTLLRSIAYIVKGNALSSSEIEDGCIPVIAGGQTSPYNHSHANYEGNVITVSASGAYAGYVWYHDYPIYATDCCVIFSRDESRYITKYLFEVLKLQQKSIYRLQTGAAQPHVYASDLQLLNIPIIPLKKQQEIVDYITNIRDTAKALQQEGKTILEEAKQSIEKMIIG</sequence>
<dbReference type="InterPro" id="IPR052021">
    <property type="entry name" value="Type-I_RS_S_subunit"/>
</dbReference>
<dbReference type="Pfam" id="PF01420">
    <property type="entry name" value="Methylase_S"/>
    <property type="match status" value="2"/>
</dbReference>
<dbReference type="PANTHER" id="PTHR30408">
    <property type="entry name" value="TYPE-1 RESTRICTION ENZYME ECOKI SPECIFICITY PROTEIN"/>
    <property type="match status" value="1"/>
</dbReference>
<comment type="caution">
    <text evidence="5">The sequence shown here is derived from an EMBL/GenBank/DDBJ whole genome shotgun (WGS) entry which is preliminary data.</text>
</comment>
<evidence type="ECO:0000256" key="2">
    <source>
        <dbReference type="ARBA" id="ARBA00022747"/>
    </source>
</evidence>
<evidence type="ECO:0000256" key="3">
    <source>
        <dbReference type="ARBA" id="ARBA00023125"/>
    </source>
</evidence>
<dbReference type="InterPro" id="IPR018247">
    <property type="entry name" value="EF_Hand_1_Ca_BS"/>
</dbReference>
<gene>
    <name evidence="5" type="ORF">E5339_07770</name>
</gene>
<dbReference type="PROSITE" id="PS00018">
    <property type="entry name" value="EF_HAND_1"/>
    <property type="match status" value="1"/>
</dbReference>
<dbReference type="Proteomes" id="UP000310760">
    <property type="component" value="Unassembled WGS sequence"/>
</dbReference>
<name>A0A4S2FPN5_9BACT</name>
<evidence type="ECO:0000313" key="5">
    <source>
        <dbReference type="EMBL" id="TGY71077.1"/>
    </source>
</evidence>
<dbReference type="RefSeq" id="WP_135951107.1">
    <property type="nucleotide sequence ID" value="NZ_CAOOJZ010000017.1"/>
</dbReference>
<evidence type="ECO:0000256" key="1">
    <source>
        <dbReference type="ARBA" id="ARBA00010923"/>
    </source>
</evidence>
<dbReference type="InterPro" id="IPR044946">
    <property type="entry name" value="Restrct_endonuc_typeI_TRD_sf"/>
</dbReference>
<dbReference type="SUPFAM" id="SSF116734">
    <property type="entry name" value="DNA methylase specificity domain"/>
    <property type="match status" value="2"/>
</dbReference>
<dbReference type="InterPro" id="IPR000055">
    <property type="entry name" value="Restrct_endonuc_typeI_TRD"/>
</dbReference>
<keyword evidence="2" id="KW-0680">Restriction system</keyword>
<evidence type="ECO:0000313" key="6">
    <source>
        <dbReference type="Proteomes" id="UP000310760"/>
    </source>
</evidence>
<organism evidence="5 6">
    <name type="scientific">Phocaeicola sartorii</name>
    <dbReference type="NCBI Taxonomy" id="671267"/>
    <lineage>
        <taxon>Bacteria</taxon>
        <taxon>Pseudomonadati</taxon>
        <taxon>Bacteroidota</taxon>
        <taxon>Bacteroidia</taxon>
        <taxon>Bacteroidales</taxon>
        <taxon>Bacteroidaceae</taxon>
        <taxon>Phocaeicola</taxon>
    </lineage>
</organism>
<comment type="similarity">
    <text evidence="1">Belongs to the type-I restriction system S methylase family.</text>
</comment>
<reference evidence="5 6" key="1">
    <citation type="submission" date="2019-04" db="EMBL/GenBank/DDBJ databases">
        <title>Microbes associate with the intestines of laboratory mice.</title>
        <authorList>
            <person name="Navarre W."/>
            <person name="Wong E."/>
            <person name="Huang K."/>
            <person name="Tropini C."/>
            <person name="Ng K."/>
            <person name="Yu B."/>
        </authorList>
    </citation>
    <scope>NUCLEOTIDE SEQUENCE [LARGE SCALE GENOMIC DNA]</scope>
    <source>
        <strain evidence="5 6">NM22_B1</strain>
    </source>
</reference>
<dbReference type="GO" id="GO:0009307">
    <property type="term" value="P:DNA restriction-modification system"/>
    <property type="evidence" value="ECO:0007669"/>
    <property type="project" value="UniProtKB-KW"/>
</dbReference>
<dbReference type="AlphaFoldDB" id="A0A4S2FPN5"/>
<evidence type="ECO:0000259" key="4">
    <source>
        <dbReference type="Pfam" id="PF01420"/>
    </source>
</evidence>